<sequence>IMEVSGQLTAPSRCRRKQSKPQQVKKNEELPNSLAANEELKRLNSDLSFGNEGYSQVVTDSKTLIMPQPLLLPATASETGTSGGFAPPDTADNNIYDNKCKILI</sequence>
<feature type="region of interest" description="Disordered" evidence="1">
    <location>
        <begin position="1"/>
        <end position="36"/>
    </location>
</feature>
<gene>
    <name evidence="2" type="ORF">g.49374</name>
</gene>
<feature type="compositionally biased region" description="Polar residues" evidence="1">
    <location>
        <begin position="1"/>
        <end position="10"/>
    </location>
</feature>
<reference evidence="2" key="1">
    <citation type="submission" date="2015-11" db="EMBL/GenBank/DDBJ databases">
        <title>De novo transcriptome assembly of four potential Pierce s Disease insect vectors from Arizona vineyards.</title>
        <authorList>
            <person name="Tassone E.E."/>
        </authorList>
    </citation>
    <scope>NUCLEOTIDE SEQUENCE</scope>
</reference>
<dbReference type="AlphaFoldDB" id="A0A1B6FS26"/>
<evidence type="ECO:0000256" key="1">
    <source>
        <dbReference type="SAM" id="MobiDB-lite"/>
    </source>
</evidence>
<evidence type="ECO:0000313" key="2">
    <source>
        <dbReference type="EMBL" id="JAS52990.1"/>
    </source>
</evidence>
<feature type="non-terminal residue" evidence="2">
    <location>
        <position position="1"/>
    </location>
</feature>
<dbReference type="EMBL" id="GECZ01016779">
    <property type="protein sequence ID" value="JAS52990.1"/>
    <property type="molecule type" value="Transcribed_RNA"/>
</dbReference>
<organism evidence="2">
    <name type="scientific">Cuerna arida</name>
    <dbReference type="NCBI Taxonomy" id="1464854"/>
    <lineage>
        <taxon>Eukaryota</taxon>
        <taxon>Metazoa</taxon>
        <taxon>Ecdysozoa</taxon>
        <taxon>Arthropoda</taxon>
        <taxon>Hexapoda</taxon>
        <taxon>Insecta</taxon>
        <taxon>Pterygota</taxon>
        <taxon>Neoptera</taxon>
        <taxon>Paraneoptera</taxon>
        <taxon>Hemiptera</taxon>
        <taxon>Auchenorrhyncha</taxon>
        <taxon>Membracoidea</taxon>
        <taxon>Cicadellidae</taxon>
        <taxon>Cicadellinae</taxon>
        <taxon>Proconiini</taxon>
        <taxon>Cuerna</taxon>
    </lineage>
</organism>
<protein>
    <submittedName>
        <fullName evidence="2">Uncharacterized protein</fullName>
    </submittedName>
</protein>
<name>A0A1B6FS26_9HEMI</name>
<accession>A0A1B6FS26</accession>
<feature type="non-terminal residue" evidence="2">
    <location>
        <position position="104"/>
    </location>
</feature>
<proteinExistence type="predicted"/>